<proteinExistence type="predicted"/>
<sequence length="32" mass="3392">MKNRIRIALVGALSSSFVLIGIEAAHAGLRIN</sequence>
<reference evidence="1 2" key="1">
    <citation type="submission" date="2020-07" db="EMBL/GenBank/DDBJ databases">
        <title>Sequencing the genomes of 1000 actinobacteria strains.</title>
        <authorList>
            <person name="Klenk H.-P."/>
        </authorList>
    </citation>
    <scope>NUCLEOTIDE SEQUENCE [LARGE SCALE GENOMIC DNA]</scope>
    <source>
        <strain evidence="1 2">DSM 7487</strain>
    </source>
</reference>
<keyword evidence="2" id="KW-1185">Reference proteome</keyword>
<dbReference type="EMBL" id="JACCBB010000001">
    <property type="protein sequence ID" value="NYD22332.1"/>
    <property type="molecule type" value="Genomic_DNA"/>
</dbReference>
<evidence type="ECO:0000313" key="2">
    <source>
        <dbReference type="Proteomes" id="UP000521922"/>
    </source>
</evidence>
<dbReference type="AlphaFoldDB" id="A0A7Y9DKM2"/>
<accession>A0A7Y9DKM2</accession>
<comment type="caution">
    <text evidence="1">The sequence shown here is derived from an EMBL/GenBank/DDBJ whole genome shotgun (WGS) entry which is preliminary data.</text>
</comment>
<evidence type="ECO:0000313" key="1">
    <source>
        <dbReference type="EMBL" id="NYD22332.1"/>
    </source>
</evidence>
<gene>
    <name evidence="1" type="ORF">BJ968_001872</name>
</gene>
<dbReference type="Proteomes" id="UP000521922">
    <property type="component" value="Unassembled WGS sequence"/>
</dbReference>
<name>A0A7Y9DKM2_9ACTN</name>
<organism evidence="1 2">
    <name type="scientific">Kineococcus aurantiacus</name>
    <dbReference type="NCBI Taxonomy" id="37633"/>
    <lineage>
        <taxon>Bacteria</taxon>
        <taxon>Bacillati</taxon>
        <taxon>Actinomycetota</taxon>
        <taxon>Actinomycetes</taxon>
        <taxon>Kineosporiales</taxon>
        <taxon>Kineosporiaceae</taxon>
        <taxon>Kineococcus</taxon>
    </lineage>
</organism>
<protein>
    <submittedName>
        <fullName evidence="1">Uncharacterized protein</fullName>
    </submittedName>
</protein>